<feature type="region of interest" description="Disordered" evidence="1">
    <location>
        <begin position="78"/>
        <end position="107"/>
    </location>
</feature>
<evidence type="ECO:0000256" key="1">
    <source>
        <dbReference type="SAM" id="MobiDB-lite"/>
    </source>
</evidence>
<reference evidence="3" key="1">
    <citation type="journal article" date="2014" name="Int. J. Syst. Evol. Microbiol.">
        <title>Complete genome sequence of Corynebacterium casei LMG S-19264T (=DSM 44701T), isolated from a smear-ripened cheese.</title>
        <authorList>
            <consortium name="US DOE Joint Genome Institute (JGI-PGF)"/>
            <person name="Walter F."/>
            <person name="Albersmeier A."/>
            <person name="Kalinowski J."/>
            <person name="Ruckert C."/>
        </authorList>
    </citation>
    <scope>NUCLEOTIDE SEQUENCE</scope>
    <source>
        <strain evidence="3">CGMCC 1.15493</strain>
    </source>
</reference>
<sequence>MKILILAAAAGCALAGSPAAAQSLMPSSSVGRYEMQPIEGGVARLDTQTGEVSLCHVDGATLRCQPSEEERARLEERIRELSAGRPDPGPQATVAPPPPAASDDAEVDKAIEQMKKIFRAFRDITREFDEQPTTPAPAPDRT</sequence>
<comment type="caution">
    <text evidence="3">The sequence shown here is derived from an EMBL/GenBank/DDBJ whole genome shotgun (WGS) entry which is preliminary data.</text>
</comment>
<dbReference type="Proteomes" id="UP000613160">
    <property type="component" value="Unassembled WGS sequence"/>
</dbReference>
<accession>A0A916XU35</accession>
<reference evidence="3" key="2">
    <citation type="submission" date="2020-09" db="EMBL/GenBank/DDBJ databases">
        <authorList>
            <person name="Sun Q."/>
            <person name="Zhou Y."/>
        </authorList>
    </citation>
    <scope>NUCLEOTIDE SEQUENCE</scope>
    <source>
        <strain evidence="3">CGMCC 1.15493</strain>
    </source>
</reference>
<feature type="signal peptide" evidence="2">
    <location>
        <begin position="1"/>
        <end position="21"/>
    </location>
</feature>
<organism evidence="3 4">
    <name type="scientific">Aureimonas glaciei</name>
    <dbReference type="NCBI Taxonomy" id="1776957"/>
    <lineage>
        <taxon>Bacteria</taxon>
        <taxon>Pseudomonadati</taxon>
        <taxon>Pseudomonadota</taxon>
        <taxon>Alphaproteobacteria</taxon>
        <taxon>Hyphomicrobiales</taxon>
        <taxon>Aurantimonadaceae</taxon>
        <taxon>Aureimonas</taxon>
    </lineage>
</organism>
<feature type="chain" id="PRO_5037801091" evidence="2">
    <location>
        <begin position="22"/>
        <end position="142"/>
    </location>
</feature>
<gene>
    <name evidence="3" type="ORF">GCM10011335_12670</name>
</gene>
<dbReference type="AlphaFoldDB" id="A0A916XU35"/>
<evidence type="ECO:0000313" key="4">
    <source>
        <dbReference type="Proteomes" id="UP000613160"/>
    </source>
</evidence>
<dbReference type="EMBL" id="BMJJ01000002">
    <property type="protein sequence ID" value="GGD11163.1"/>
    <property type="molecule type" value="Genomic_DNA"/>
</dbReference>
<protein>
    <submittedName>
        <fullName evidence="3">Uncharacterized protein</fullName>
    </submittedName>
</protein>
<keyword evidence="2" id="KW-0732">Signal</keyword>
<keyword evidence="4" id="KW-1185">Reference proteome</keyword>
<evidence type="ECO:0000256" key="2">
    <source>
        <dbReference type="SAM" id="SignalP"/>
    </source>
</evidence>
<name>A0A916XU35_9HYPH</name>
<proteinExistence type="predicted"/>
<evidence type="ECO:0000313" key="3">
    <source>
        <dbReference type="EMBL" id="GGD11163.1"/>
    </source>
</evidence>
<dbReference type="RefSeq" id="WP_188849717.1">
    <property type="nucleotide sequence ID" value="NZ_BMJJ01000002.1"/>
</dbReference>